<dbReference type="InterPro" id="IPR011990">
    <property type="entry name" value="TPR-like_helical_dom_sf"/>
</dbReference>
<gene>
    <name evidence="2" type="ORF">CLV43_11386</name>
</gene>
<protein>
    <submittedName>
        <fullName evidence="2">AAA ATPase-like protein</fullName>
    </submittedName>
</protein>
<reference evidence="2 3" key="1">
    <citation type="submission" date="2018-03" db="EMBL/GenBank/DDBJ databases">
        <title>Genomic Encyclopedia of Archaeal and Bacterial Type Strains, Phase II (KMG-II): from individual species to whole genera.</title>
        <authorList>
            <person name="Goeker M."/>
        </authorList>
    </citation>
    <scope>NUCLEOTIDE SEQUENCE [LARGE SCALE GENOMIC DNA]</scope>
    <source>
        <strain evidence="2 3">DSM 44720</strain>
    </source>
</reference>
<dbReference type="SUPFAM" id="SSF52540">
    <property type="entry name" value="P-loop containing nucleoside triphosphate hydrolases"/>
    <property type="match status" value="1"/>
</dbReference>
<dbReference type="InterPro" id="IPR000792">
    <property type="entry name" value="Tscrpt_reg_LuxR_C"/>
</dbReference>
<dbReference type="GO" id="GO:0003677">
    <property type="term" value="F:DNA binding"/>
    <property type="evidence" value="ECO:0007669"/>
    <property type="project" value="InterPro"/>
</dbReference>
<feature type="domain" description="HTH luxR-type" evidence="1">
    <location>
        <begin position="757"/>
        <end position="819"/>
    </location>
</feature>
<dbReference type="SUPFAM" id="SSF46894">
    <property type="entry name" value="C-terminal effector domain of the bipartite response regulators"/>
    <property type="match status" value="1"/>
</dbReference>
<evidence type="ECO:0000313" key="2">
    <source>
        <dbReference type="EMBL" id="PRY35659.1"/>
    </source>
</evidence>
<evidence type="ECO:0000313" key="3">
    <source>
        <dbReference type="Proteomes" id="UP000239494"/>
    </source>
</evidence>
<dbReference type="InterPro" id="IPR036388">
    <property type="entry name" value="WH-like_DNA-bd_sf"/>
</dbReference>
<dbReference type="GO" id="GO:0006355">
    <property type="term" value="P:regulation of DNA-templated transcription"/>
    <property type="evidence" value="ECO:0007669"/>
    <property type="project" value="InterPro"/>
</dbReference>
<dbReference type="PANTHER" id="PTHR47691:SF3">
    <property type="entry name" value="HTH-TYPE TRANSCRIPTIONAL REGULATOR RV0890C-RELATED"/>
    <property type="match status" value="1"/>
</dbReference>
<dbReference type="EMBL" id="PVTF01000013">
    <property type="protein sequence ID" value="PRY35659.1"/>
    <property type="molecule type" value="Genomic_DNA"/>
</dbReference>
<dbReference type="PRINTS" id="PR00038">
    <property type="entry name" value="HTHLUXR"/>
</dbReference>
<sequence>MWDNWDMLLGRDRQRVAVDAVLDRARAGRGGVLVLRGEPGSGKTSLLRAARQAAADFTADSRRVLLCVDDAHRLDLDALLDLVREVDDEPVAVLVATEGGALGLPCVELEPLDHGTSVRVLRDLRPGLSADLADDLAHTACGNPLALVELSCSLTSEQLGGAVPAPRCLPEGSSLRRRLRDRLDVLSAPARHALALVVVDGDVDVETLVRLPGLGVAAVEEASALMDPRPLVRETLRAELPLSARYAAHAALAELLPPGPRRTWHEAVLLPGARDAQADDLAEAAALARRRGDFAAAARDHGRAASLTTAYDHRARRLVASAADHWKRGVPHRARALLREAAPLSDASELRALADVVRGGLDLGNGQPDTAARRLMRAAGDLLGTNRGLAILALGFAGEAAAIAGSHHIHGRIADFAAGLRTHGEPATTRLVLDHLVGTAASYAGRHDEALPALRSVVELADLDPTPHGKVWGGHAAYILGDADKAHELAGRGVAAARESGLTTLVPWALTCRALSAMMVDQHSVALTAAFEGVHAATAAGQHNAVVDHLVVLALLSALRGDADTAVHRIGAAAEQIEHRGLGRCGTIGAWAFVCVDLTRDRPADALRRIPPIASGGVHAGIKAMAAPHLVEAAVACGRTSTAEGALRRYDRWARSSQSPARMALAHRCHALVSDGAEADDHFTEAIRLHEVGGATMELAKTELFHGTRLRRNRKPKQARELLRDAVRHFEHHEADYWADRARAELRGAGDTTSSPQAGLVAELTPQQSQIARLVAEGATNREAAARLFLSQRTVEHHLRNIFTKLGIRSRIELTKVFT</sequence>
<comment type="caution">
    <text evidence="2">The sequence shown here is derived from an EMBL/GenBank/DDBJ whole genome shotgun (WGS) entry which is preliminary data.</text>
</comment>
<dbReference type="Proteomes" id="UP000239494">
    <property type="component" value="Unassembled WGS sequence"/>
</dbReference>
<dbReference type="Pfam" id="PF00196">
    <property type="entry name" value="GerE"/>
    <property type="match status" value="1"/>
</dbReference>
<dbReference type="PROSITE" id="PS50043">
    <property type="entry name" value="HTH_LUXR_2"/>
    <property type="match status" value="1"/>
</dbReference>
<keyword evidence="3" id="KW-1185">Reference proteome</keyword>
<dbReference type="SMART" id="SM00421">
    <property type="entry name" value="HTH_LUXR"/>
    <property type="match status" value="1"/>
</dbReference>
<evidence type="ECO:0000259" key="1">
    <source>
        <dbReference type="PROSITE" id="PS50043"/>
    </source>
</evidence>
<dbReference type="CDD" id="cd06170">
    <property type="entry name" value="LuxR_C_like"/>
    <property type="match status" value="1"/>
</dbReference>
<organism evidence="2 3">
    <name type="scientific">Umezawaea tangerina</name>
    <dbReference type="NCBI Taxonomy" id="84725"/>
    <lineage>
        <taxon>Bacteria</taxon>
        <taxon>Bacillati</taxon>
        <taxon>Actinomycetota</taxon>
        <taxon>Actinomycetes</taxon>
        <taxon>Pseudonocardiales</taxon>
        <taxon>Pseudonocardiaceae</taxon>
        <taxon>Umezawaea</taxon>
    </lineage>
</organism>
<dbReference type="Gene3D" id="3.40.50.300">
    <property type="entry name" value="P-loop containing nucleotide triphosphate hydrolases"/>
    <property type="match status" value="1"/>
</dbReference>
<dbReference type="SUPFAM" id="SSF48452">
    <property type="entry name" value="TPR-like"/>
    <property type="match status" value="1"/>
</dbReference>
<dbReference type="InterPro" id="IPR016032">
    <property type="entry name" value="Sig_transdc_resp-reg_C-effctor"/>
</dbReference>
<dbReference type="PANTHER" id="PTHR47691">
    <property type="entry name" value="REGULATOR-RELATED"/>
    <property type="match status" value="1"/>
</dbReference>
<proteinExistence type="predicted"/>
<dbReference type="InterPro" id="IPR027417">
    <property type="entry name" value="P-loop_NTPase"/>
</dbReference>
<accession>A0A2T0SQG7</accession>
<name>A0A2T0SQG7_9PSEU</name>
<dbReference type="Gene3D" id="1.10.10.10">
    <property type="entry name" value="Winged helix-like DNA-binding domain superfamily/Winged helix DNA-binding domain"/>
    <property type="match status" value="1"/>
</dbReference>
<dbReference type="AlphaFoldDB" id="A0A2T0SQG7"/>